<dbReference type="PROSITE" id="PS50873">
    <property type="entry name" value="PEROXIDASE_4"/>
    <property type="match status" value="1"/>
</dbReference>
<dbReference type="GO" id="GO:0046872">
    <property type="term" value="F:metal ion binding"/>
    <property type="evidence" value="ECO:0007669"/>
    <property type="project" value="UniProtKB-UniRule"/>
</dbReference>
<dbReference type="GO" id="GO:0020037">
    <property type="term" value="F:heme binding"/>
    <property type="evidence" value="ECO:0007669"/>
    <property type="project" value="UniProtKB-UniRule"/>
</dbReference>
<keyword evidence="1 7" id="KW-0575">Peroxidase</keyword>
<evidence type="ECO:0000313" key="10">
    <source>
        <dbReference type="Proteomes" id="UP001150266"/>
    </source>
</evidence>
<dbReference type="InterPro" id="IPR002016">
    <property type="entry name" value="Haem_peroxidase"/>
</dbReference>
<keyword evidence="4 7" id="KW-0560">Oxidoreductase</keyword>
<evidence type="ECO:0000256" key="3">
    <source>
        <dbReference type="ARBA" id="ARBA00022723"/>
    </source>
</evidence>
<evidence type="ECO:0000256" key="7">
    <source>
        <dbReference type="RuleBase" id="RU363051"/>
    </source>
</evidence>
<dbReference type="EMBL" id="JAOTPV010000017">
    <property type="protein sequence ID" value="KAJ4473705.1"/>
    <property type="molecule type" value="Genomic_DNA"/>
</dbReference>
<dbReference type="Proteomes" id="UP001150266">
    <property type="component" value="Unassembled WGS sequence"/>
</dbReference>
<accession>A0A9W9A3Z2</accession>
<keyword evidence="2" id="KW-0349">Heme</keyword>
<gene>
    <name evidence="9" type="ORF">J3R30DRAFT_3406582</name>
</gene>
<dbReference type="AlphaFoldDB" id="A0A9W9A3Z2"/>
<dbReference type="Gene3D" id="1.10.420.10">
    <property type="entry name" value="Peroxidase, domain 2"/>
    <property type="match status" value="1"/>
</dbReference>
<dbReference type="GO" id="GO:0034599">
    <property type="term" value="P:cellular response to oxidative stress"/>
    <property type="evidence" value="ECO:0007669"/>
    <property type="project" value="InterPro"/>
</dbReference>
<evidence type="ECO:0000259" key="8">
    <source>
        <dbReference type="PROSITE" id="PS50873"/>
    </source>
</evidence>
<evidence type="ECO:0000256" key="6">
    <source>
        <dbReference type="RuleBase" id="RU004241"/>
    </source>
</evidence>
<protein>
    <recommendedName>
        <fullName evidence="7">Peroxidase</fullName>
        <ecNumber evidence="7">1.11.1.-</ecNumber>
    </recommendedName>
</protein>
<keyword evidence="3" id="KW-0479">Metal-binding</keyword>
<evidence type="ECO:0000256" key="2">
    <source>
        <dbReference type="ARBA" id="ARBA00022617"/>
    </source>
</evidence>
<comment type="caution">
    <text evidence="9">The sequence shown here is derived from an EMBL/GenBank/DDBJ whole genome shotgun (WGS) entry which is preliminary data.</text>
</comment>
<dbReference type="EC" id="1.11.1.-" evidence="7"/>
<keyword evidence="10" id="KW-1185">Reference proteome</keyword>
<comment type="similarity">
    <text evidence="6">Belongs to the peroxidase family.</text>
</comment>
<dbReference type="Pfam" id="PF00141">
    <property type="entry name" value="peroxidase"/>
    <property type="match status" value="1"/>
</dbReference>
<feature type="domain" description="Plant heme peroxidase family profile" evidence="8">
    <location>
        <begin position="92"/>
        <end position="237"/>
    </location>
</feature>
<dbReference type="OrthoDB" id="2144714at2759"/>
<dbReference type="GO" id="GO:0004601">
    <property type="term" value="F:peroxidase activity"/>
    <property type="evidence" value="ECO:0007669"/>
    <property type="project" value="UniProtKB-KW"/>
</dbReference>
<dbReference type="PANTHER" id="PTHR31356">
    <property type="entry name" value="THYLAKOID LUMENAL 29 KDA PROTEIN, CHLOROPLASTIC-RELATED"/>
    <property type="match status" value="1"/>
</dbReference>
<dbReference type="SUPFAM" id="SSF48113">
    <property type="entry name" value="Heme-dependent peroxidases"/>
    <property type="match status" value="1"/>
</dbReference>
<name>A0A9W9A3Z2_9AGAR</name>
<organism evidence="9 10">
    <name type="scientific">Lentinula aciculospora</name>
    <dbReference type="NCBI Taxonomy" id="153920"/>
    <lineage>
        <taxon>Eukaryota</taxon>
        <taxon>Fungi</taxon>
        <taxon>Dikarya</taxon>
        <taxon>Basidiomycota</taxon>
        <taxon>Agaricomycotina</taxon>
        <taxon>Agaricomycetes</taxon>
        <taxon>Agaricomycetidae</taxon>
        <taxon>Agaricales</taxon>
        <taxon>Marasmiineae</taxon>
        <taxon>Omphalotaceae</taxon>
        <taxon>Lentinula</taxon>
    </lineage>
</organism>
<sequence length="454" mass="49467">MFQSLYRPAIITLALTGYVHSSSTFQWPNPLLTYADKQLYEVALDFLTLSCPLRENSTVPAQWLRINIGPGMFDTLNDFNAFAITTPFFGLADTIALGAVFAVAGCGGPFIPYSASRVDATVAGPETVPEPQQDLASHTETFRRQGFTPTEMIGLVACRHTLGGVRQVDFPLVVTDPEDYVQTVDTTKQFDNAVVTEYLQNTTQNSLVVGPNVTTRSDFRIFSSDGNVTMQSFLSSDTFNETCRNLIQRMINTVPSSVNLTQPMSQPFDHVASDPLLSYRNDTLSMATTLRVLGESTSRTITMLWANQKGSFCLTTGCTSLSTGTELVSFTVISTRQGQDSVFIDNSRSETVFPPPSLVEQRRIVMAVRGDASSSVSITTFDPVSNASVPPYLPTVATTILQLDETNPSDGGFTFFTTNVSHSVTSMDIVGNIGGISYTQNNFDMTAVNFTISQ</sequence>
<dbReference type="InterPro" id="IPR044831">
    <property type="entry name" value="Ccp1-like"/>
</dbReference>
<evidence type="ECO:0000256" key="5">
    <source>
        <dbReference type="ARBA" id="ARBA00023004"/>
    </source>
</evidence>
<dbReference type="InterPro" id="IPR010255">
    <property type="entry name" value="Haem_peroxidase_sf"/>
</dbReference>
<keyword evidence="5" id="KW-0408">Iron</keyword>
<evidence type="ECO:0000256" key="4">
    <source>
        <dbReference type="ARBA" id="ARBA00023002"/>
    </source>
</evidence>
<reference evidence="9" key="1">
    <citation type="submission" date="2022-08" db="EMBL/GenBank/DDBJ databases">
        <title>A Global Phylogenomic Analysis of the Shiitake Genus Lentinula.</title>
        <authorList>
            <consortium name="DOE Joint Genome Institute"/>
            <person name="Sierra-Patev S."/>
            <person name="Min B."/>
            <person name="Naranjo-Ortiz M."/>
            <person name="Looney B."/>
            <person name="Konkel Z."/>
            <person name="Slot J.C."/>
            <person name="Sakamoto Y."/>
            <person name="Steenwyk J.L."/>
            <person name="Rokas A."/>
            <person name="Carro J."/>
            <person name="Camarero S."/>
            <person name="Ferreira P."/>
            <person name="Molpeceres G."/>
            <person name="Ruiz-Duenas F.J."/>
            <person name="Serrano A."/>
            <person name="Henrissat B."/>
            <person name="Drula E."/>
            <person name="Hughes K.W."/>
            <person name="Mata J.L."/>
            <person name="Ishikawa N.K."/>
            <person name="Vargas-Isla R."/>
            <person name="Ushijima S."/>
            <person name="Smith C.A."/>
            <person name="Ahrendt S."/>
            <person name="Andreopoulos W."/>
            <person name="He G."/>
            <person name="Labutti K."/>
            <person name="Lipzen A."/>
            <person name="Ng V."/>
            <person name="Riley R."/>
            <person name="Sandor L."/>
            <person name="Barry K."/>
            <person name="Martinez A.T."/>
            <person name="Xiao Y."/>
            <person name="Gibbons J.G."/>
            <person name="Terashima K."/>
            <person name="Grigoriev I.V."/>
            <person name="Hibbett D.S."/>
        </authorList>
    </citation>
    <scope>NUCLEOTIDE SEQUENCE</scope>
    <source>
        <strain evidence="9">JLM2183</strain>
    </source>
</reference>
<evidence type="ECO:0000256" key="1">
    <source>
        <dbReference type="ARBA" id="ARBA00022559"/>
    </source>
</evidence>
<evidence type="ECO:0000313" key="9">
    <source>
        <dbReference type="EMBL" id="KAJ4473705.1"/>
    </source>
</evidence>
<dbReference type="GO" id="GO:0042744">
    <property type="term" value="P:hydrogen peroxide catabolic process"/>
    <property type="evidence" value="ECO:0007669"/>
    <property type="project" value="TreeGrafter"/>
</dbReference>
<proteinExistence type="inferred from homology"/>
<dbReference type="GO" id="GO:0000302">
    <property type="term" value="P:response to reactive oxygen species"/>
    <property type="evidence" value="ECO:0007669"/>
    <property type="project" value="TreeGrafter"/>
</dbReference>
<dbReference type="PANTHER" id="PTHR31356:SF53">
    <property type="entry name" value="HEME PEROXIDASE"/>
    <property type="match status" value="1"/>
</dbReference>